<accession>A0AAD9IEG7</accession>
<proteinExistence type="predicted"/>
<protein>
    <submittedName>
        <fullName evidence="1">Uncharacterized protein</fullName>
    </submittedName>
</protein>
<keyword evidence="2" id="KW-1185">Reference proteome</keyword>
<dbReference type="AlphaFoldDB" id="A0AAD9IEG7"/>
<comment type="caution">
    <text evidence="1">The sequence shown here is derived from an EMBL/GenBank/DDBJ whole genome shotgun (WGS) entry which is preliminary data.</text>
</comment>
<sequence length="84" mass="9570">MQLEADSSHGGHFYRPRVVRGFLWDGYGRRAHTDHHTTVRLYYFRVLRGKPPRLHPPPVSDADTGATVLFRLRSANGTEVTPTL</sequence>
<dbReference type="EMBL" id="JASFZW010000027">
    <property type="protein sequence ID" value="KAK2075520.1"/>
    <property type="molecule type" value="Genomic_DNA"/>
</dbReference>
<dbReference type="Proteomes" id="UP001255856">
    <property type="component" value="Unassembled WGS sequence"/>
</dbReference>
<gene>
    <name evidence="1" type="ORF">QBZ16_002550</name>
</gene>
<evidence type="ECO:0000313" key="2">
    <source>
        <dbReference type="Proteomes" id="UP001255856"/>
    </source>
</evidence>
<reference evidence="1" key="1">
    <citation type="submission" date="2021-01" db="EMBL/GenBank/DDBJ databases">
        <authorList>
            <person name="Eckstrom K.M.E."/>
        </authorList>
    </citation>
    <scope>NUCLEOTIDE SEQUENCE</scope>
    <source>
        <strain evidence="1">UVCC 0001</strain>
    </source>
</reference>
<name>A0AAD9IEG7_PROWI</name>
<organism evidence="1 2">
    <name type="scientific">Prototheca wickerhamii</name>
    <dbReference type="NCBI Taxonomy" id="3111"/>
    <lineage>
        <taxon>Eukaryota</taxon>
        <taxon>Viridiplantae</taxon>
        <taxon>Chlorophyta</taxon>
        <taxon>core chlorophytes</taxon>
        <taxon>Trebouxiophyceae</taxon>
        <taxon>Chlorellales</taxon>
        <taxon>Chlorellaceae</taxon>
        <taxon>Prototheca</taxon>
    </lineage>
</organism>
<evidence type="ECO:0000313" key="1">
    <source>
        <dbReference type="EMBL" id="KAK2075520.1"/>
    </source>
</evidence>